<dbReference type="FunFam" id="3.40.390.10:FF:000007">
    <property type="entry name" value="Collagenase 3"/>
    <property type="match status" value="1"/>
</dbReference>
<dbReference type="InterPro" id="IPR021158">
    <property type="entry name" value="Pept_M10A_Zn_BS"/>
</dbReference>
<feature type="signal peptide" evidence="21">
    <location>
        <begin position="1"/>
        <end position="20"/>
    </location>
</feature>
<keyword evidence="6 16" id="KW-0479">Metal-binding</keyword>
<accession>A0A8C4RVV7</accession>
<feature type="binding site" evidence="17">
    <location>
        <position position="402"/>
    </location>
    <ligand>
        <name>Ca(2+)</name>
        <dbReference type="ChEBI" id="CHEBI:29108"/>
        <label>5</label>
    </ligand>
</feature>
<evidence type="ECO:0000256" key="2">
    <source>
        <dbReference type="ARBA" id="ARBA00010370"/>
    </source>
</evidence>
<feature type="binding site" evidence="17">
    <location>
        <position position="355"/>
    </location>
    <ligand>
        <name>Ca(2+)</name>
        <dbReference type="ChEBI" id="CHEBI:29108"/>
        <label>4</label>
    </ligand>
</feature>
<feature type="active site" evidence="15">
    <location>
        <position position="225"/>
    </location>
</feature>
<feature type="binding site" evidence="17">
    <location>
        <position position="130"/>
    </location>
    <ligand>
        <name>Ca(2+)</name>
        <dbReference type="ChEBI" id="CHEBI:29108"/>
        <label>1</label>
    </ligand>
</feature>
<dbReference type="Pfam" id="PF01471">
    <property type="entry name" value="PG_binding_1"/>
    <property type="match status" value="1"/>
</dbReference>
<gene>
    <name evidence="23" type="primary">LOC114650504</name>
</gene>
<feature type="binding site" evidence="17">
    <location>
        <position position="357"/>
    </location>
    <ligand>
        <name>Ca(2+)</name>
        <dbReference type="ChEBI" id="CHEBI:29108"/>
        <label>5</label>
    </ligand>
</feature>
<feature type="domain" description="Peptidase metallopeptidase" evidence="22">
    <location>
        <begin position="111"/>
        <end position="270"/>
    </location>
</feature>
<dbReference type="Gene3D" id="3.40.390.10">
    <property type="entry name" value="Collagenase (Catalytic Domain)"/>
    <property type="match status" value="1"/>
</dbReference>
<feature type="binding site" evidence="17">
    <location>
        <position position="449"/>
    </location>
    <ligand>
        <name>Ca(2+)</name>
        <dbReference type="ChEBI" id="CHEBI:29108"/>
        <label>4</label>
    </ligand>
</feature>
<dbReference type="InterPro" id="IPR024079">
    <property type="entry name" value="MetalloPept_cat_dom_sf"/>
</dbReference>
<dbReference type="Proteomes" id="UP000694620">
    <property type="component" value="Chromosome 4"/>
</dbReference>
<dbReference type="InterPro" id="IPR021190">
    <property type="entry name" value="Pept_M10A"/>
</dbReference>
<evidence type="ECO:0000256" key="9">
    <source>
        <dbReference type="ARBA" id="ARBA00022801"/>
    </source>
</evidence>
<feature type="binding site" evidence="17">
    <location>
        <position position="205"/>
    </location>
    <ligand>
        <name>Ca(2+)</name>
        <dbReference type="ChEBI" id="CHEBI:29108"/>
        <label>1</label>
    </ligand>
</feature>
<dbReference type="Gene3D" id="2.110.10.10">
    <property type="entry name" value="Hemopexin-like domain"/>
    <property type="match status" value="1"/>
</dbReference>
<feature type="binding site" evidence="17">
    <location>
        <position position="207"/>
    </location>
    <ligand>
        <name>Ca(2+)</name>
        <dbReference type="ChEBI" id="CHEBI:29108"/>
        <label>3</label>
    </ligand>
</feature>
<evidence type="ECO:0000313" key="24">
    <source>
        <dbReference type="Proteomes" id="UP000694620"/>
    </source>
</evidence>
<feature type="short sequence motif" description="Cysteine switch" evidence="19">
    <location>
        <begin position="96"/>
        <end position="103"/>
    </location>
</feature>
<feature type="chain" id="PRO_5034682112" evidence="21">
    <location>
        <begin position="21"/>
        <end position="488"/>
    </location>
</feature>
<feature type="disulfide bond" evidence="18">
    <location>
        <begin position="304"/>
        <end position="488"/>
    </location>
</feature>
<dbReference type="FunFam" id="2.110.10.10:FF:000002">
    <property type="entry name" value="Matrix metallopeptidase 3"/>
    <property type="match status" value="1"/>
</dbReference>
<evidence type="ECO:0000256" key="13">
    <source>
        <dbReference type="ARBA" id="ARBA00023145"/>
    </source>
</evidence>
<dbReference type="InterPro" id="IPR000585">
    <property type="entry name" value="Hemopexin-like_dom"/>
</dbReference>
<evidence type="ECO:0000256" key="6">
    <source>
        <dbReference type="ARBA" id="ARBA00022723"/>
    </source>
</evidence>
<dbReference type="Pfam" id="PF00413">
    <property type="entry name" value="Peptidase_M10"/>
    <property type="match status" value="1"/>
</dbReference>
<comment type="cofactor">
    <cofactor evidence="17">
        <name>Ca(2+)</name>
        <dbReference type="ChEBI" id="CHEBI:29108"/>
    </cofactor>
    <text evidence="17">Can bind about 5 Ca(2+) ions per subunit.</text>
</comment>
<dbReference type="GO" id="GO:0008270">
    <property type="term" value="F:zinc ion binding"/>
    <property type="evidence" value="ECO:0007669"/>
    <property type="project" value="InterPro"/>
</dbReference>
<feature type="repeat" description="Hemopexin" evidence="20">
    <location>
        <begin position="445"/>
        <end position="488"/>
    </location>
</feature>
<feature type="binding site" evidence="16">
    <location>
        <position position="228"/>
    </location>
    <ligand>
        <name>Zn(2+)</name>
        <dbReference type="ChEBI" id="CHEBI:29105"/>
        <label>2</label>
        <note>catalytic</note>
    </ligand>
</feature>
<evidence type="ECO:0000256" key="18">
    <source>
        <dbReference type="PIRSR" id="PIRSR621190-3"/>
    </source>
</evidence>
<dbReference type="InterPro" id="IPR033739">
    <property type="entry name" value="M10A_MMP"/>
</dbReference>
<dbReference type="CDD" id="cd04278">
    <property type="entry name" value="ZnMc_MMP"/>
    <property type="match status" value="1"/>
</dbReference>
<feature type="binding site" evidence="17">
    <location>
        <position position="207"/>
    </location>
    <ligand>
        <name>Ca(2+)</name>
        <dbReference type="ChEBI" id="CHEBI:29108"/>
        <label>1</label>
    </ligand>
</feature>
<evidence type="ECO:0000256" key="7">
    <source>
        <dbReference type="ARBA" id="ARBA00022729"/>
    </source>
</evidence>
<evidence type="ECO:0000256" key="15">
    <source>
        <dbReference type="PIRSR" id="PIRSR001191-1"/>
    </source>
</evidence>
<dbReference type="GO" id="GO:0004222">
    <property type="term" value="F:metalloendopeptidase activity"/>
    <property type="evidence" value="ECO:0007669"/>
    <property type="project" value="InterPro"/>
</dbReference>
<dbReference type="SUPFAM" id="SSF55486">
    <property type="entry name" value="Metalloproteases ('zincins'), catalytic domain"/>
    <property type="match status" value="1"/>
</dbReference>
<evidence type="ECO:0000256" key="3">
    <source>
        <dbReference type="ARBA" id="ARBA00022525"/>
    </source>
</evidence>
<dbReference type="PRINTS" id="PR00138">
    <property type="entry name" value="MATRIXIN"/>
</dbReference>
<feature type="binding site" evidence="17">
    <location>
        <position position="176"/>
    </location>
    <ligand>
        <name>Zn(2+)</name>
        <dbReference type="ChEBI" id="CHEBI:29105"/>
        <label>1</label>
    </ligand>
</feature>
<dbReference type="InterPro" id="IPR006026">
    <property type="entry name" value="Peptidase_Metallo"/>
</dbReference>
<feature type="binding site" evidence="17">
    <location>
        <position position="174"/>
    </location>
    <ligand>
        <name>Zn(2+)</name>
        <dbReference type="ChEBI" id="CHEBI:29105"/>
        <label>1</label>
    </ligand>
</feature>
<reference evidence="23" key="2">
    <citation type="submission" date="2025-08" db="UniProtKB">
        <authorList>
            <consortium name="Ensembl"/>
        </authorList>
    </citation>
    <scope>IDENTIFICATION</scope>
</reference>
<keyword evidence="3" id="KW-0964">Secreted</keyword>
<dbReference type="OrthoDB" id="406838at2759"/>
<dbReference type="GO" id="GO:0030574">
    <property type="term" value="P:collagen catabolic process"/>
    <property type="evidence" value="ECO:0007669"/>
    <property type="project" value="TreeGrafter"/>
</dbReference>
<dbReference type="PIRSF" id="PIRSF001191">
    <property type="entry name" value="Peptidase_M10A_matrix"/>
    <property type="match status" value="1"/>
</dbReference>
<evidence type="ECO:0000256" key="4">
    <source>
        <dbReference type="ARBA" id="ARBA00022530"/>
    </source>
</evidence>
<dbReference type="GeneID" id="114650504"/>
<reference evidence="23" key="1">
    <citation type="submission" date="2021-06" db="EMBL/GenBank/DDBJ databases">
        <authorList>
            <consortium name="Wellcome Sanger Institute Data Sharing"/>
        </authorList>
    </citation>
    <scope>NUCLEOTIDE SEQUENCE [LARGE SCALE GENOMIC DNA]</scope>
</reference>
<dbReference type="InterPro" id="IPR002477">
    <property type="entry name" value="Peptidoglycan-bd-like"/>
</dbReference>
<feature type="binding site" evidence="17">
    <location>
        <position position="181"/>
    </location>
    <ligand>
        <name>Ca(2+)</name>
        <dbReference type="ChEBI" id="CHEBI:29108"/>
        <label>3</label>
    </ligand>
</feature>
<evidence type="ECO:0000256" key="17">
    <source>
        <dbReference type="PIRSR" id="PIRSR621190-2"/>
    </source>
</evidence>
<dbReference type="PANTHER" id="PTHR10201">
    <property type="entry name" value="MATRIX METALLOPROTEINASE"/>
    <property type="match status" value="1"/>
</dbReference>
<dbReference type="PROSITE" id="PS51642">
    <property type="entry name" value="HEMOPEXIN_2"/>
    <property type="match status" value="2"/>
</dbReference>
<dbReference type="GO" id="GO:0031012">
    <property type="term" value="C:extracellular matrix"/>
    <property type="evidence" value="ECO:0007669"/>
    <property type="project" value="InterPro"/>
</dbReference>
<keyword evidence="7 21" id="KW-0732">Signal</keyword>
<evidence type="ECO:0000256" key="1">
    <source>
        <dbReference type="ARBA" id="ARBA00004498"/>
    </source>
</evidence>
<dbReference type="Ensembl" id="ENSECRT00000007701.1">
    <property type="protein sequence ID" value="ENSECRP00000007580.1"/>
    <property type="gene ID" value="ENSECRG00000005047.1"/>
</dbReference>
<feature type="binding site" evidence="16">
    <location>
        <position position="234"/>
    </location>
    <ligand>
        <name>Zn(2+)</name>
        <dbReference type="ChEBI" id="CHEBI:29105"/>
        <label>2</label>
        <note>catalytic</note>
    </ligand>
</feature>
<feature type="binding site" evidence="17">
    <location>
        <position position="200"/>
    </location>
    <ligand>
        <name>Ca(2+)</name>
        <dbReference type="ChEBI" id="CHEBI:29108"/>
        <label>2</label>
    </ligand>
</feature>
<comment type="subcellular location">
    <subcellularLocation>
        <location evidence="1">Secreted</location>
        <location evidence="1">Extracellular space</location>
        <location evidence="1">Extracellular matrix</location>
    </subcellularLocation>
</comment>
<evidence type="ECO:0000256" key="10">
    <source>
        <dbReference type="ARBA" id="ARBA00022833"/>
    </source>
</evidence>
<evidence type="ECO:0000256" key="21">
    <source>
        <dbReference type="SAM" id="SignalP"/>
    </source>
</evidence>
<dbReference type="InterPro" id="IPR001818">
    <property type="entry name" value="Pept_M10_metallopeptidase"/>
</dbReference>
<keyword evidence="8" id="KW-0677">Repeat</keyword>
<keyword evidence="10 16" id="KW-0862">Zinc</keyword>
<dbReference type="GO" id="GO:0006508">
    <property type="term" value="P:proteolysis"/>
    <property type="evidence" value="ECO:0007669"/>
    <property type="project" value="UniProtKB-KW"/>
</dbReference>
<feature type="binding site" evidence="16">
    <location>
        <position position="224"/>
    </location>
    <ligand>
        <name>Zn(2+)</name>
        <dbReference type="ChEBI" id="CHEBI:29105"/>
        <label>2</label>
        <note>catalytic</note>
    </ligand>
</feature>
<dbReference type="InterPro" id="IPR036375">
    <property type="entry name" value="Hemopexin-like_dom_sf"/>
</dbReference>
<evidence type="ECO:0000259" key="22">
    <source>
        <dbReference type="SMART" id="SM00235"/>
    </source>
</evidence>
<dbReference type="SMART" id="SM00235">
    <property type="entry name" value="ZnMc"/>
    <property type="match status" value="1"/>
</dbReference>
<dbReference type="SUPFAM" id="SSF50923">
    <property type="entry name" value="Hemopexin-like domain"/>
    <property type="match status" value="1"/>
</dbReference>
<dbReference type="RefSeq" id="XP_028656001.1">
    <property type="nucleotide sequence ID" value="XM_028800168.2"/>
</dbReference>
<evidence type="ECO:0000313" key="23">
    <source>
        <dbReference type="Ensembl" id="ENSECRP00000007580.1"/>
    </source>
</evidence>
<feature type="binding site" evidence="17">
    <location>
        <position position="204"/>
    </location>
    <ligand>
        <name>Ca(2+)</name>
        <dbReference type="ChEBI" id="CHEBI:29108"/>
        <label>3</label>
    </ligand>
</feature>
<keyword evidence="24" id="KW-1185">Reference proteome</keyword>
<feature type="repeat" description="Hemopexin" evidence="20">
    <location>
        <begin position="396"/>
        <end position="444"/>
    </location>
</feature>
<feature type="binding site" description="in inhibited form" evidence="17">
    <location>
        <position position="98"/>
    </location>
    <ligand>
        <name>Zn(2+)</name>
        <dbReference type="ChEBI" id="CHEBI:29105"/>
        <label>2</label>
        <note>catalytic</note>
    </ligand>
</feature>
<evidence type="ECO:0000256" key="14">
    <source>
        <dbReference type="ARBA" id="ARBA00023157"/>
    </source>
</evidence>
<evidence type="ECO:0000256" key="19">
    <source>
        <dbReference type="PIRSR" id="PIRSR621190-5"/>
    </source>
</evidence>
<comment type="cofactor">
    <cofactor evidence="17">
        <name>Zn(2+)</name>
        <dbReference type="ChEBI" id="CHEBI:29105"/>
    </cofactor>
    <text evidence="17">Binds 2 Zn(2+) ions per subunit.</text>
</comment>
<keyword evidence="11 17" id="KW-0106">Calcium</keyword>
<dbReference type="CDD" id="cd00094">
    <property type="entry name" value="HX"/>
    <property type="match status" value="1"/>
</dbReference>
<feature type="binding site" evidence="17">
    <location>
        <position position="182"/>
    </location>
    <ligand>
        <name>Ca(2+)</name>
        <dbReference type="ChEBI" id="CHEBI:29108"/>
        <label>3</label>
    </ligand>
</feature>
<feature type="binding site" evidence="17">
    <location>
        <position position="311"/>
    </location>
    <ligand>
        <name>Ca(2+)</name>
        <dbReference type="ChEBI" id="CHEBI:29108"/>
        <label>4</label>
    </ligand>
</feature>
<feature type="binding site" evidence="17">
    <location>
        <position position="198"/>
    </location>
    <ligand>
        <name>Ca(2+)</name>
        <dbReference type="ChEBI" id="CHEBI:29108"/>
        <label>2</label>
    </ligand>
</feature>
<keyword evidence="13" id="KW-0865">Zymogen</keyword>
<keyword evidence="14 18" id="KW-1015">Disulfide bond</keyword>
<feature type="binding site" evidence="17">
    <location>
        <position position="189"/>
    </location>
    <ligand>
        <name>Zn(2+)</name>
        <dbReference type="ChEBI" id="CHEBI:29105"/>
        <label>1</label>
    </ligand>
</feature>
<evidence type="ECO:0000256" key="12">
    <source>
        <dbReference type="ARBA" id="ARBA00023049"/>
    </source>
</evidence>
<protein>
    <submittedName>
        <fullName evidence="23">Matrix metalloproteinase-20-like</fullName>
    </submittedName>
</protein>
<reference evidence="23" key="3">
    <citation type="submission" date="2025-09" db="UniProtKB">
        <authorList>
            <consortium name="Ensembl"/>
        </authorList>
    </citation>
    <scope>IDENTIFICATION</scope>
</reference>
<name>A0A8C4RVV7_ERPCA</name>
<feature type="binding site" evidence="17">
    <location>
        <position position="242"/>
    </location>
    <ligand>
        <name>Zn(2+)</name>
        <dbReference type="ChEBI" id="CHEBI:29105"/>
        <label>2</label>
        <note>catalytic</note>
    </ligand>
</feature>
<evidence type="ECO:0000256" key="11">
    <source>
        <dbReference type="ARBA" id="ARBA00022837"/>
    </source>
</evidence>
<feature type="binding site" evidence="17">
    <location>
        <position position="164"/>
    </location>
    <ligand>
        <name>Ca(2+)</name>
        <dbReference type="ChEBI" id="CHEBI:29108"/>
        <label>2</label>
    </ligand>
</feature>
<dbReference type="Pfam" id="PF00045">
    <property type="entry name" value="Hemopexin"/>
    <property type="match status" value="2"/>
</dbReference>
<evidence type="ECO:0000256" key="16">
    <source>
        <dbReference type="PIRSR" id="PIRSR001191-2"/>
    </source>
</evidence>
<keyword evidence="5" id="KW-0645">Protease</keyword>
<dbReference type="PROSITE" id="PS00546">
    <property type="entry name" value="CYSTEINE_SWITCH"/>
    <property type="match status" value="1"/>
</dbReference>
<dbReference type="GeneTree" id="ENSGT00940000156340"/>
<proteinExistence type="inferred from homology"/>
<sequence>MKNSLFCVAFIMSLSGFSRTLPISLLKENSKPASTSDLRLATDYLQQFYKLEVTMTNRTKRSTDLLSEKIKEMQHFFHLNITGTLDTETVEVMKTPRCGVPDVHNYSPNGEQPKWYKNVLTYSISQYTYDMPSAVVDSVIDSALKVWSTASPLSFVRTYSSNADIIVQFASYAHGDSFPFDGPKGTLAHAFGPGNGIGGDTHFDDDELWTTGMEGFNLYLVAAHEFGHALGLSHSRNPSSLMYPTYKKRNTGGNLLSGEDIAQIQTLYGPRSGLQYFYPKYNMRRLFFPWRLQSIIPLNMQDKCDLNLSFDAVTDIGQDILLVKNRYLWIRHEQGPEIKEGRITDFIPEINSDIDAAYTSGGFIYLFKHSRYWTVKKSHIKGRPKSIYMLGFPYSVKKIDAAVNIKSTGNTLFFVNKMYWSYNETAKSMEMFYPRYITDDFPGINTAIDAAFEKNGFLYFFIGSAVHKYNYNIKSIVETKNANSWLGC</sequence>
<evidence type="ECO:0000256" key="8">
    <source>
        <dbReference type="ARBA" id="ARBA00022737"/>
    </source>
</evidence>
<dbReference type="InterPro" id="IPR018487">
    <property type="entry name" value="Hemopexin-like_repeat"/>
</dbReference>
<dbReference type="SUPFAM" id="SSF47090">
    <property type="entry name" value="PGBD-like"/>
    <property type="match status" value="1"/>
</dbReference>
<keyword evidence="9" id="KW-0378">Hydrolase</keyword>
<feature type="binding site" evidence="17">
    <location>
        <position position="202"/>
    </location>
    <ligand>
        <name>Zn(2+)</name>
        <dbReference type="ChEBI" id="CHEBI:29105"/>
        <label>1</label>
    </ligand>
</feature>
<dbReference type="PANTHER" id="PTHR10201:SF306">
    <property type="entry name" value="MATRILYSIN-LIKE"/>
    <property type="match status" value="1"/>
</dbReference>
<organism evidence="23 24">
    <name type="scientific">Erpetoichthys calabaricus</name>
    <name type="common">Rope fish</name>
    <name type="synonym">Calamoichthys calabaricus</name>
    <dbReference type="NCBI Taxonomy" id="27687"/>
    <lineage>
        <taxon>Eukaryota</taxon>
        <taxon>Metazoa</taxon>
        <taxon>Chordata</taxon>
        <taxon>Craniata</taxon>
        <taxon>Vertebrata</taxon>
        <taxon>Euteleostomi</taxon>
        <taxon>Actinopterygii</taxon>
        <taxon>Polypteriformes</taxon>
        <taxon>Polypteridae</taxon>
        <taxon>Erpetoichthys</taxon>
    </lineage>
</organism>
<evidence type="ECO:0000256" key="5">
    <source>
        <dbReference type="ARBA" id="ARBA00022670"/>
    </source>
</evidence>
<comment type="similarity">
    <text evidence="2">Belongs to the peptidase M10A family.</text>
</comment>
<keyword evidence="12" id="KW-0482">Metalloprotease</keyword>
<dbReference type="SMART" id="SM00120">
    <property type="entry name" value="HX"/>
    <property type="match status" value="4"/>
</dbReference>
<evidence type="ECO:0000256" key="20">
    <source>
        <dbReference type="PROSITE-ProRule" id="PRU01011"/>
    </source>
</evidence>
<dbReference type="InterPro" id="IPR036365">
    <property type="entry name" value="PGBD-like_sf"/>
</dbReference>
<dbReference type="AlphaFoldDB" id="A0A8C4RVV7"/>
<dbReference type="GO" id="GO:0030198">
    <property type="term" value="P:extracellular matrix organization"/>
    <property type="evidence" value="ECO:0007669"/>
    <property type="project" value="TreeGrafter"/>
</dbReference>
<keyword evidence="4" id="KW-0272">Extracellular matrix</keyword>